<sequence length="253" mass="27343">MLSNTYLDKSERDQGALCQAPNAPQSGMKGVAQRLGAYVQNIEDSDKITLRADKLGVKVYDVVDQAAHKAAGGLPVVRVAQALIKAPVEDVALCWWQAGRRKEWDSVNTSDSQLVRSLAPDARLVYMQGKPKRGGMISSRDFCYVSHKAPLELVGAKPGSTLFVQANAANEVPPNNASTRGDVNSVLLLVPVDPITTRAYYAIEMDVKGWLPVKVVKAAADEIPLTLAVLRDHIEKELSDEASLSPEAAAKVR</sequence>
<feature type="domain" description="START" evidence="1">
    <location>
        <begin position="101"/>
        <end position="219"/>
    </location>
</feature>
<dbReference type="InterPro" id="IPR002913">
    <property type="entry name" value="START_lipid-bd_dom"/>
</dbReference>
<dbReference type="EMBL" id="FN648818">
    <property type="protein sequence ID" value="CBN78762.1"/>
    <property type="molecule type" value="Genomic_DNA"/>
</dbReference>
<reference evidence="2 3" key="1">
    <citation type="journal article" date="2010" name="Nature">
        <title>The Ectocarpus genome and the independent evolution of multicellularity in brown algae.</title>
        <authorList>
            <person name="Cock J.M."/>
            <person name="Sterck L."/>
            <person name="Rouze P."/>
            <person name="Scornet D."/>
            <person name="Allen A.E."/>
            <person name="Amoutzias G."/>
            <person name="Anthouard V."/>
            <person name="Artiguenave F."/>
            <person name="Aury J.M."/>
            <person name="Badger J.H."/>
            <person name="Beszteri B."/>
            <person name="Billiau K."/>
            <person name="Bonnet E."/>
            <person name="Bothwell J.H."/>
            <person name="Bowler C."/>
            <person name="Boyen C."/>
            <person name="Brownlee C."/>
            <person name="Carrano C.J."/>
            <person name="Charrier B."/>
            <person name="Cho G.Y."/>
            <person name="Coelho S.M."/>
            <person name="Collen J."/>
            <person name="Corre E."/>
            <person name="Da Silva C."/>
            <person name="Delage L."/>
            <person name="Delaroque N."/>
            <person name="Dittami S.M."/>
            <person name="Doulbeau S."/>
            <person name="Elias M."/>
            <person name="Farnham G."/>
            <person name="Gachon C.M."/>
            <person name="Gschloessl B."/>
            <person name="Heesch S."/>
            <person name="Jabbari K."/>
            <person name="Jubin C."/>
            <person name="Kawai H."/>
            <person name="Kimura K."/>
            <person name="Kloareg B."/>
            <person name="Kupper F.C."/>
            <person name="Lang D."/>
            <person name="Le Bail A."/>
            <person name="Leblanc C."/>
            <person name="Lerouge P."/>
            <person name="Lohr M."/>
            <person name="Lopez P.J."/>
            <person name="Martens C."/>
            <person name="Maumus F."/>
            <person name="Michel G."/>
            <person name="Miranda-Saavedra D."/>
            <person name="Morales J."/>
            <person name="Moreau H."/>
            <person name="Motomura T."/>
            <person name="Nagasato C."/>
            <person name="Napoli C.A."/>
            <person name="Nelson D.R."/>
            <person name="Nyvall-Collen P."/>
            <person name="Peters A.F."/>
            <person name="Pommier C."/>
            <person name="Potin P."/>
            <person name="Poulain J."/>
            <person name="Quesneville H."/>
            <person name="Read B."/>
            <person name="Rensing S.A."/>
            <person name="Ritter A."/>
            <person name="Rousvoal S."/>
            <person name="Samanta M."/>
            <person name="Samson G."/>
            <person name="Schroeder D.C."/>
            <person name="Segurens B."/>
            <person name="Strittmatter M."/>
            <person name="Tonon T."/>
            <person name="Tregear J.W."/>
            <person name="Valentin K."/>
            <person name="von Dassow P."/>
            <person name="Yamagishi T."/>
            <person name="Van de Peer Y."/>
            <person name="Wincker P."/>
        </authorList>
    </citation>
    <scope>NUCLEOTIDE SEQUENCE [LARGE SCALE GENOMIC DNA]</scope>
    <source>
        <strain evidence="3">Ec32 / CCAP1310/4</strain>
    </source>
</reference>
<proteinExistence type="predicted"/>
<dbReference type="Pfam" id="PF01852">
    <property type="entry name" value="START"/>
    <property type="match status" value="1"/>
</dbReference>
<dbReference type="InParanoid" id="D8LQJ8"/>
<dbReference type="EMBL" id="FN649729">
    <property type="protein sequence ID" value="CBN78762.1"/>
    <property type="molecule type" value="Genomic_DNA"/>
</dbReference>
<keyword evidence="3" id="KW-1185">Reference proteome</keyword>
<gene>
    <name evidence="2" type="ORF">Esi_0006_0149</name>
</gene>
<evidence type="ECO:0000259" key="1">
    <source>
        <dbReference type="PROSITE" id="PS50848"/>
    </source>
</evidence>
<dbReference type="Proteomes" id="UP000002630">
    <property type="component" value="Linkage Group LG04"/>
</dbReference>
<dbReference type="PROSITE" id="PS50848">
    <property type="entry name" value="START"/>
    <property type="match status" value="1"/>
</dbReference>
<dbReference type="GO" id="GO:0008289">
    <property type="term" value="F:lipid binding"/>
    <property type="evidence" value="ECO:0007669"/>
    <property type="project" value="InterPro"/>
</dbReference>
<dbReference type="OrthoDB" id="74575at2759"/>
<accession>D8LQJ8</accession>
<evidence type="ECO:0000313" key="3">
    <source>
        <dbReference type="Proteomes" id="UP000002630"/>
    </source>
</evidence>
<dbReference type="CDD" id="cd00177">
    <property type="entry name" value="START"/>
    <property type="match status" value="1"/>
</dbReference>
<dbReference type="InterPro" id="IPR023393">
    <property type="entry name" value="START-like_dom_sf"/>
</dbReference>
<organism evidence="2 3">
    <name type="scientific">Ectocarpus siliculosus</name>
    <name type="common">Brown alga</name>
    <name type="synonym">Conferva siliculosa</name>
    <dbReference type="NCBI Taxonomy" id="2880"/>
    <lineage>
        <taxon>Eukaryota</taxon>
        <taxon>Sar</taxon>
        <taxon>Stramenopiles</taxon>
        <taxon>Ochrophyta</taxon>
        <taxon>PX clade</taxon>
        <taxon>Phaeophyceae</taxon>
        <taxon>Ectocarpales</taxon>
        <taxon>Ectocarpaceae</taxon>
        <taxon>Ectocarpus</taxon>
    </lineage>
</organism>
<evidence type="ECO:0000313" key="2">
    <source>
        <dbReference type="EMBL" id="CBN78762.1"/>
    </source>
</evidence>
<protein>
    <recommendedName>
        <fullName evidence="1">START domain-containing protein</fullName>
    </recommendedName>
</protein>
<dbReference type="AlphaFoldDB" id="D8LQJ8"/>
<dbReference type="Gene3D" id="3.30.530.20">
    <property type="match status" value="1"/>
</dbReference>
<name>D8LQJ8_ECTSI</name>
<dbReference type="SUPFAM" id="SSF55961">
    <property type="entry name" value="Bet v1-like"/>
    <property type="match status" value="1"/>
</dbReference>